<dbReference type="Pfam" id="PF08368">
    <property type="entry name" value="FAST_2"/>
    <property type="match status" value="1"/>
</dbReference>
<dbReference type="InterPro" id="IPR013579">
    <property type="entry name" value="FAST_2"/>
</dbReference>
<evidence type="ECO:0000259" key="1">
    <source>
        <dbReference type="Pfam" id="PF08368"/>
    </source>
</evidence>
<dbReference type="SMR" id="A0A7M7G819"/>
<dbReference type="KEGG" id="nvi:100119418"/>
<dbReference type="Proteomes" id="UP000002358">
    <property type="component" value="Chromosome 3"/>
</dbReference>
<dbReference type="GeneID" id="100119418"/>
<dbReference type="RefSeq" id="XP_001603200.2">
    <property type="nucleotide sequence ID" value="XM_001603150.6"/>
</dbReference>
<dbReference type="InParanoid" id="A0A7M7G819"/>
<keyword evidence="3" id="KW-1185">Reference proteome</keyword>
<dbReference type="AlphaFoldDB" id="A0A7M7G819"/>
<accession>A0A7M7G819</accession>
<organism evidence="2 3">
    <name type="scientific">Nasonia vitripennis</name>
    <name type="common">Parasitic wasp</name>
    <dbReference type="NCBI Taxonomy" id="7425"/>
    <lineage>
        <taxon>Eukaryota</taxon>
        <taxon>Metazoa</taxon>
        <taxon>Ecdysozoa</taxon>
        <taxon>Arthropoda</taxon>
        <taxon>Hexapoda</taxon>
        <taxon>Insecta</taxon>
        <taxon>Pterygota</taxon>
        <taxon>Neoptera</taxon>
        <taxon>Endopterygota</taxon>
        <taxon>Hymenoptera</taxon>
        <taxon>Apocrita</taxon>
        <taxon>Proctotrupomorpha</taxon>
        <taxon>Chalcidoidea</taxon>
        <taxon>Pteromalidae</taxon>
        <taxon>Pteromalinae</taxon>
        <taxon>Nasonia</taxon>
    </lineage>
</organism>
<dbReference type="EnsemblMetazoa" id="XM_001603150">
    <property type="protein sequence ID" value="XP_001603200"/>
    <property type="gene ID" value="LOC100119418"/>
</dbReference>
<dbReference type="OrthoDB" id="443524at2759"/>
<feature type="domain" description="FAST kinase-like protein subdomain 2" evidence="1">
    <location>
        <begin position="437"/>
        <end position="511"/>
    </location>
</feature>
<sequence length="609" mass="69778">MARSLVSASLSLRNVLTLPKRATLTRLCHSVPEVKEADKNEISAAKQLFLKLQSDNNPLSLITTIEANRNEIDARHVLVALTSMQKFYENSKIPLSEVHKSIQFINMCSILKRHLIKLDLPQTIQAIKVLNLLKIPSTKTIMQSLLQLIRQSINDLTLQQIFYLSFLLKLMYQTPLNEAILKALPEVFVAQLELQLDKGNIKELKNALWFATSYVQNEKSIKYIIDALIKSNELFDVDTAMRIYISLCNSHYLPDNYEQLLIRVENNLMENVSLLEQFEINKILTKILTETLYGKNKFYNPELIDVFIKKFVSNYPDFDKAALILNKLNKCKHINIKLLEYLTSLCYKNPMILSERRPLHMSTLVAGMAFANYKPPFWNELQKIIVEHYNLIPDDVTLCYFTLHLLSLDCFDSQLVKFVFALDIDPKLISFAYLKVLQQLYQSIKTLYPAYTGPWPSEELIQSFETSADKEFKTYPLQSAIEKLVGDPTYVNTNVQTNLGHLIDHLIVLKDGNPVAVTSQSFSEQPSVVPCVDEFDIPPDTERVAVLMLPPSLHGKNTPILQAPARLNIKSLEAMSYKVVPVSNHQWSSIPEFERLPYLQLQIGIKKKD</sequence>
<protein>
    <recommendedName>
        <fullName evidence="1">FAST kinase-like protein subdomain 2 domain-containing protein</fullName>
    </recommendedName>
</protein>
<evidence type="ECO:0000313" key="2">
    <source>
        <dbReference type="EnsemblMetazoa" id="XP_001603200"/>
    </source>
</evidence>
<proteinExistence type="predicted"/>
<name>A0A7M7G819_NASVI</name>
<reference evidence="2" key="1">
    <citation type="submission" date="2021-01" db="UniProtKB">
        <authorList>
            <consortium name="EnsemblMetazoa"/>
        </authorList>
    </citation>
    <scope>IDENTIFICATION</scope>
</reference>
<evidence type="ECO:0000313" key="3">
    <source>
        <dbReference type="Proteomes" id="UP000002358"/>
    </source>
</evidence>